<reference evidence="1" key="1">
    <citation type="journal article" date="2021" name="PeerJ">
        <title>Extensive microbial diversity within the chicken gut microbiome revealed by metagenomics and culture.</title>
        <authorList>
            <person name="Gilroy R."/>
            <person name="Ravi A."/>
            <person name="Getino M."/>
            <person name="Pursley I."/>
            <person name="Horton D.L."/>
            <person name="Alikhan N.F."/>
            <person name="Baker D."/>
            <person name="Gharbi K."/>
            <person name="Hall N."/>
            <person name="Watson M."/>
            <person name="Adriaenssens E.M."/>
            <person name="Foster-Nyarko E."/>
            <person name="Jarju S."/>
            <person name="Secka A."/>
            <person name="Antonio M."/>
            <person name="Oren A."/>
            <person name="Chaudhuri R.R."/>
            <person name="La Ragione R."/>
            <person name="Hildebrand F."/>
            <person name="Pallen M.J."/>
        </authorList>
    </citation>
    <scope>NUCLEOTIDE SEQUENCE</scope>
    <source>
        <strain evidence="1">CHK121-7720</strain>
    </source>
</reference>
<dbReference type="Pfam" id="PF16702">
    <property type="entry name" value="DUF5063"/>
    <property type="match status" value="1"/>
</dbReference>
<dbReference type="RefSeq" id="WP_272961119.1">
    <property type="nucleotide sequence ID" value="NZ_CAKMIC010000005.1"/>
</dbReference>
<accession>A0A921MNH3</accession>
<comment type="caution">
    <text evidence="1">The sequence shown here is derived from an EMBL/GenBank/DDBJ whole genome shotgun (WGS) entry which is preliminary data.</text>
</comment>
<gene>
    <name evidence="1" type="ORF">K8U91_00070</name>
</gene>
<dbReference type="AlphaFoldDB" id="A0A921MNH3"/>
<dbReference type="InterPro" id="IPR032025">
    <property type="entry name" value="DUF5063"/>
</dbReference>
<protein>
    <submittedName>
        <fullName evidence="1">DUF5063 domain-containing protein</fullName>
    </submittedName>
</protein>
<dbReference type="Gene3D" id="1.20.120.1550">
    <property type="entry name" value="Protein of unknown function DUF5063"/>
    <property type="match status" value="1"/>
</dbReference>
<name>A0A921MNH3_9BACT</name>
<evidence type="ECO:0000313" key="2">
    <source>
        <dbReference type="Proteomes" id="UP000757103"/>
    </source>
</evidence>
<dbReference type="Proteomes" id="UP000757103">
    <property type="component" value="Unassembled WGS sequence"/>
</dbReference>
<dbReference type="InterPro" id="IPR038312">
    <property type="entry name" value="DUF5063_sf"/>
</dbReference>
<reference evidence="1" key="2">
    <citation type="submission" date="2021-09" db="EMBL/GenBank/DDBJ databases">
        <authorList>
            <person name="Gilroy R."/>
        </authorList>
    </citation>
    <scope>NUCLEOTIDE SEQUENCE</scope>
    <source>
        <strain evidence="1">CHK121-7720</strain>
    </source>
</reference>
<proteinExistence type="predicted"/>
<evidence type="ECO:0000313" key="1">
    <source>
        <dbReference type="EMBL" id="HJG87858.1"/>
    </source>
</evidence>
<sequence length="217" mass="25314">MDERIYSKNIIEFVTVSAEYCAFIERTPELERDEFIDKIIKILPLLYLKATLLSPEEPEEEGYTERFVTESLYETIRLNMESLLGEDDNYLEVFQTDMKYSETPLAASISEGLADIYQDLKDFISIYRLGNEPQMLEALYICYENFVSYWGQQLVNVLRALHNIKYSPNDDEDDEDDDSCGCGHHHHHHAQSSHYTDIFGHQQGDDDIFDKLNDDVD</sequence>
<organism evidence="1 2">
    <name type="scientific">Barnesiella viscericola</name>
    <dbReference type="NCBI Taxonomy" id="397865"/>
    <lineage>
        <taxon>Bacteria</taxon>
        <taxon>Pseudomonadati</taxon>
        <taxon>Bacteroidota</taxon>
        <taxon>Bacteroidia</taxon>
        <taxon>Bacteroidales</taxon>
        <taxon>Barnesiellaceae</taxon>
        <taxon>Barnesiella</taxon>
    </lineage>
</organism>
<dbReference type="EMBL" id="DYUD01000001">
    <property type="protein sequence ID" value="HJG87858.1"/>
    <property type="molecule type" value="Genomic_DNA"/>
</dbReference>